<dbReference type="InterPro" id="IPR051058">
    <property type="entry name" value="GDSL_Est/Lipase"/>
</dbReference>
<gene>
    <name evidence="4" type="ORF">M569_17632</name>
</gene>
<dbReference type="InterPro" id="IPR035669">
    <property type="entry name" value="SGNH_plant_lipase-like"/>
</dbReference>
<reference evidence="4 5" key="1">
    <citation type="journal article" date="2013" name="BMC Genomics">
        <title>The miniature genome of a carnivorous plant Genlisea aurea contains a low number of genes and short non-coding sequences.</title>
        <authorList>
            <person name="Leushkin E.V."/>
            <person name="Sutormin R.A."/>
            <person name="Nabieva E.R."/>
            <person name="Penin A.A."/>
            <person name="Kondrashov A.S."/>
            <person name="Logacheva M.D."/>
        </authorList>
    </citation>
    <scope>NUCLEOTIDE SEQUENCE [LARGE SCALE GENOMIC DNA]</scope>
</reference>
<protein>
    <recommendedName>
        <fullName evidence="6">GDSL esterase/lipase</fullName>
    </recommendedName>
</protein>
<name>S8BRZ1_9LAMI</name>
<dbReference type="SUPFAM" id="SSF52266">
    <property type="entry name" value="SGNH hydrolase"/>
    <property type="match status" value="1"/>
</dbReference>
<comment type="similarity">
    <text evidence="1">Belongs to the 'GDSL' lipolytic enzyme family.</text>
</comment>
<dbReference type="CDD" id="cd01837">
    <property type="entry name" value="SGNH_plant_lipase_like"/>
    <property type="match status" value="1"/>
</dbReference>
<dbReference type="PANTHER" id="PTHR45648:SF8">
    <property type="entry name" value="ZINC FINGER PROTEIN"/>
    <property type="match status" value="1"/>
</dbReference>
<feature type="non-terminal residue" evidence="4">
    <location>
        <position position="1"/>
    </location>
</feature>
<organism evidence="4 5">
    <name type="scientific">Genlisea aurea</name>
    <dbReference type="NCBI Taxonomy" id="192259"/>
    <lineage>
        <taxon>Eukaryota</taxon>
        <taxon>Viridiplantae</taxon>
        <taxon>Streptophyta</taxon>
        <taxon>Embryophyta</taxon>
        <taxon>Tracheophyta</taxon>
        <taxon>Spermatophyta</taxon>
        <taxon>Magnoliopsida</taxon>
        <taxon>eudicotyledons</taxon>
        <taxon>Gunneridae</taxon>
        <taxon>Pentapetalae</taxon>
        <taxon>asterids</taxon>
        <taxon>lamiids</taxon>
        <taxon>Lamiales</taxon>
        <taxon>Lentibulariaceae</taxon>
        <taxon>Genlisea</taxon>
    </lineage>
</organism>
<dbReference type="EMBL" id="AUSU01010527">
    <property type="protein sequence ID" value="EPS57189.1"/>
    <property type="molecule type" value="Genomic_DNA"/>
</dbReference>
<evidence type="ECO:0000256" key="2">
    <source>
        <dbReference type="ARBA" id="ARBA00022801"/>
    </source>
</evidence>
<evidence type="ECO:0000313" key="5">
    <source>
        <dbReference type="Proteomes" id="UP000015453"/>
    </source>
</evidence>
<evidence type="ECO:0000256" key="3">
    <source>
        <dbReference type="ARBA" id="ARBA00022963"/>
    </source>
</evidence>
<dbReference type="GO" id="GO:0016042">
    <property type="term" value="P:lipid catabolic process"/>
    <property type="evidence" value="ECO:0007669"/>
    <property type="project" value="UniProtKB-KW"/>
</dbReference>
<keyword evidence="2" id="KW-0378">Hydrolase</keyword>
<dbReference type="PANTHER" id="PTHR45648">
    <property type="entry name" value="GDSL LIPASE/ACYLHYDROLASE FAMILY PROTEIN (AFU_ORTHOLOGUE AFUA_4G14700)"/>
    <property type="match status" value="1"/>
</dbReference>
<feature type="non-terminal residue" evidence="4">
    <location>
        <position position="335"/>
    </location>
</feature>
<keyword evidence="5" id="KW-1185">Reference proteome</keyword>
<sequence length="335" mass="36923">LLVSLIFAVNEEAKVVQFIFGDSLSDVGNNNFLTKSIAKAALPWYGIDFGDGLPNGRFTNGRTVADIVGDRMGLPRPPSFMDQALDVHAVLEMGVNFASGGAGILNETGSYFVQRICMNRQVELFEGIQNQIRSKIGTPDSNSFFGKARYVVAIGSNDFINNYMVPGQPDPITFNDRTFVDYLIQNLHGQLAMLYGLGARDLTVFGLGPMGCIPLQRALTPTNQCQTRANNLALAFNKATDQLVTELAAKLPNATFRYGDAYDVVNDLVVRPAKYGFTNSDSPCCSFGKIKLSLTCIPMSTLCKDRTKYVFWDEYHPSDSANQIIADELIKKFRF</sequence>
<evidence type="ECO:0000313" key="4">
    <source>
        <dbReference type="EMBL" id="EPS57189.1"/>
    </source>
</evidence>
<keyword evidence="3" id="KW-0442">Lipid degradation</keyword>
<accession>S8BRZ1</accession>
<dbReference type="Proteomes" id="UP000015453">
    <property type="component" value="Unassembled WGS sequence"/>
</dbReference>
<dbReference type="InterPro" id="IPR001087">
    <property type="entry name" value="GDSL"/>
</dbReference>
<evidence type="ECO:0000256" key="1">
    <source>
        <dbReference type="ARBA" id="ARBA00008668"/>
    </source>
</evidence>
<dbReference type="AlphaFoldDB" id="S8BRZ1"/>
<dbReference type="InterPro" id="IPR036514">
    <property type="entry name" value="SGNH_hydro_sf"/>
</dbReference>
<comment type="caution">
    <text evidence="4">The sequence shown here is derived from an EMBL/GenBank/DDBJ whole genome shotgun (WGS) entry which is preliminary data.</text>
</comment>
<dbReference type="Pfam" id="PF00657">
    <property type="entry name" value="Lipase_GDSL"/>
    <property type="match status" value="1"/>
</dbReference>
<dbReference type="GO" id="GO:0016788">
    <property type="term" value="F:hydrolase activity, acting on ester bonds"/>
    <property type="evidence" value="ECO:0007669"/>
    <property type="project" value="InterPro"/>
</dbReference>
<dbReference type="OrthoDB" id="1600564at2759"/>
<proteinExistence type="inferred from homology"/>
<evidence type="ECO:0008006" key="6">
    <source>
        <dbReference type="Google" id="ProtNLM"/>
    </source>
</evidence>
<dbReference type="Gene3D" id="3.40.50.1110">
    <property type="entry name" value="SGNH hydrolase"/>
    <property type="match status" value="1"/>
</dbReference>
<keyword evidence="3" id="KW-0443">Lipid metabolism</keyword>